<dbReference type="PANTHER" id="PTHR23110:SF99">
    <property type="entry name" value="BROAD-COMPLEX CORE PROTEIN ISOFORM 6"/>
    <property type="match status" value="1"/>
</dbReference>
<feature type="region of interest" description="Disordered" evidence="3">
    <location>
        <begin position="142"/>
        <end position="275"/>
    </location>
</feature>
<dbReference type="PROSITE" id="PS50157">
    <property type="entry name" value="ZINC_FINGER_C2H2_2"/>
    <property type="match status" value="5"/>
</dbReference>
<feature type="domain" description="C2H2-type" evidence="5">
    <location>
        <begin position="380"/>
        <end position="403"/>
    </location>
</feature>
<keyword evidence="2" id="KW-0479">Metal-binding</keyword>
<evidence type="ECO:0000256" key="2">
    <source>
        <dbReference type="PROSITE-ProRule" id="PRU00042"/>
    </source>
</evidence>
<evidence type="ECO:0000256" key="1">
    <source>
        <dbReference type="ARBA" id="ARBA00023242"/>
    </source>
</evidence>
<dbReference type="GO" id="GO:0003006">
    <property type="term" value="P:developmental process involved in reproduction"/>
    <property type="evidence" value="ECO:0007669"/>
    <property type="project" value="UniProtKB-ARBA"/>
</dbReference>
<feature type="domain" description="BTB" evidence="4">
    <location>
        <begin position="59"/>
        <end position="124"/>
    </location>
</feature>
<evidence type="ECO:0000259" key="4">
    <source>
        <dbReference type="PROSITE" id="PS50097"/>
    </source>
</evidence>
<keyword evidence="1" id="KW-0539">Nucleus</keyword>
<name>A0A6A4X6E6_AMPAM</name>
<dbReference type="InterPro" id="IPR000210">
    <property type="entry name" value="BTB/POZ_dom"/>
</dbReference>
<evidence type="ECO:0000313" key="6">
    <source>
        <dbReference type="EMBL" id="KAF0311680.1"/>
    </source>
</evidence>
<evidence type="ECO:0000313" key="7">
    <source>
        <dbReference type="Proteomes" id="UP000440578"/>
    </source>
</evidence>
<dbReference type="AlphaFoldDB" id="A0A6A4X6E6"/>
<reference evidence="6 7" key="1">
    <citation type="submission" date="2019-07" db="EMBL/GenBank/DDBJ databases">
        <title>Draft genome assembly of a fouling barnacle, Amphibalanus amphitrite (Darwin, 1854): The first reference genome for Thecostraca.</title>
        <authorList>
            <person name="Kim W."/>
        </authorList>
    </citation>
    <scope>NUCLEOTIDE SEQUENCE [LARGE SCALE GENOMIC DNA]</scope>
    <source>
        <strain evidence="6">SNU_AA5</strain>
        <tissue evidence="6">Soma without cirri and trophi</tissue>
    </source>
</reference>
<proteinExistence type="predicted"/>
<keyword evidence="7" id="KW-1185">Reference proteome</keyword>
<organism evidence="6 7">
    <name type="scientific">Amphibalanus amphitrite</name>
    <name type="common">Striped barnacle</name>
    <name type="synonym">Balanus amphitrite</name>
    <dbReference type="NCBI Taxonomy" id="1232801"/>
    <lineage>
        <taxon>Eukaryota</taxon>
        <taxon>Metazoa</taxon>
        <taxon>Ecdysozoa</taxon>
        <taxon>Arthropoda</taxon>
        <taxon>Crustacea</taxon>
        <taxon>Multicrustacea</taxon>
        <taxon>Cirripedia</taxon>
        <taxon>Thoracica</taxon>
        <taxon>Thoracicalcarea</taxon>
        <taxon>Balanomorpha</taxon>
        <taxon>Balanoidea</taxon>
        <taxon>Balanidae</taxon>
        <taxon>Amphibalaninae</taxon>
        <taxon>Amphibalanus</taxon>
    </lineage>
</organism>
<evidence type="ECO:0000259" key="5">
    <source>
        <dbReference type="PROSITE" id="PS50157"/>
    </source>
</evidence>
<dbReference type="SMART" id="SM00225">
    <property type="entry name" value="BTB"/>
    <property type="match status" value="1"/>
</dbReference>
<evidence type="ECO:0000256" key="3">
    <source>
        <dbReference type="SAM" id="MobiDB-lite"/>
    </source>
</evidence>
<gene>
    <name evidence="6" type="primary">fezf1_1</name>
    <name evidence="6" type="ORF">FJT64_017522</name>
</gene>
<feature type="domain" description="C2H2-type" evidence="5">
    <location>
        <begin position="464"/>
        <end position="487"/>
    </location>
</feature>
<feature type="domain" description="C2H2-type" evidence="5">
    <location>
        <begin position="438"/>
        <end position="465"/>
    </location>
</feature>
<dbReference type="InterPro" id="IPR036236">
    <property type="entry name" value="Znf_C2H2_sf"/>
</dbReference>
<comment type="caution">
    <text evidence="6">The sequence shown here is derived from an EMBL/GenBank/DDBJ whole genome shotgun (WGS) entry which is preliminary data.</text>
</comment>
<dbReference type="GO" id="GO:0048666">
    <property type="term" value="P:neuron development"/>
    <property type="evidence" value="ECO:0007669"/>
    <property type="project" value="UniProtKB-ARBA"/>
</dbReference>
<protein>
    <submittedName>
        <fullName evidence="6">Broad-complex core protein isoform 6</fullName>
    </submittedName>
</protein>
<feature type="domain" description="C2H2-type" evidence="5">
    <location>
        <begin position="506"/>
        <end position="533"/>
    </location>
</feature>
<dbReference type="GO" id="GO:0008270">
    <property type="term" value="F:zinc ion binding"/>
    <property type="evidence" value="ECO:0007669"/>
    <property type="project" value="UniProtKB-KW"/>
</dbReference>
<feature type="compositionally biased region" description="Pro residues" evidence="3">
    <location>
        <begin position="259"/>
        <end position="271"/>
    </location>
</feature>
<accession>A0A6A4X6E6</accession>
<dbReference type="Gene3D" id="3.30.710.10">
    <property type="entry name" value="Potassium Channel Kv1.1, Chain A"/>
    <property type="match status" value="1"/>
</dbReference>
<dbReference type="PROSITE" id="PS00028">
    <property type="entry name" value="ZINC_FINGER_C2H2_1"/>
    <property type="match status" value="6"/>
</dbReference>
<feature type="compositionally biased region" description="Low complexity" evidence="3">
    <location>
        <begin position="203"/>
        <end position="218"/>
    </location>
</feature>
<dbReference type="CDD" id="cd18315">
    <property type="entry name" value="BTB_POZ_BAB-like"/>
    <property type="match status" value="1"/>
</dbReference>
<keyword evidence="2" id="KW-0863">Zinc-finger</keyword>
<sequence>MGCFLSHHRSVQVLIGITDIIFFLQGTMAASQKFCLKWNNFQNSVTSVFDSLRQDEELVDITLCCEGRKIKAHRMMLSACSPYFRDLFKDNPCQHPLFFLKDTSYVDIAAVIEFVYKGEVNVLQSQLASFLKTAELLQVKGLSGDEEEDQVPRSQPPPAGRERPPDRSRLASGPPPPPPPVRQRPRESAEPPASPRLKRRRLSGSSGSRPGSPSAVSAAPPPPAAAAGPRDPAADVMAGPPDAALPPPPPPVSGADLAEPPPPQHEPPPQPAAGRQDYGIKVEKIDIADDDDDVSLEATLGQVSTFEASQFDGSDHSASSNDMAGLLSRVSEQGGGDLLAAGASGDDGASQGPFRCAECGAVYHHVNSYRCHVQMHRGRTQCHVCRRVFDRPTRLNEHLYWVHGVRGAYSPRGRAQRGAAGRGGHHPPHPPLPPPHADVCTQCGKQFTHRKSYLQHLHVHTGATTCSTCGVTFDRKTRLNTHVKLYHPELTRQPSHGSASSGGGGLPCPDCGKVYANSGSLSQHRRIHSGATLCRLCGTGLSRVAHLRRHLITCHRLSMEQALVVMRGDDT</sequence>
<dbReference type="InterPro" id="IPR013087">
    <property type="entry name" value="Znf_C2H2_type"/>
</dbReference>
<dbReference type="SUPFAM" id="SSF54695">
    <property type="entry name" value="POZ domain"/>
    <property type="match status" value="1"/>
</dbReference>
<dbReference type="PANTHER" id="PTHR23110">
    <property type="entry name" value="BTB DOMAIN TRANSCRIPTION FACTOR"/>
    <property type="match status" value="1"/>
</dbReference>
<feature type="region of interest" description="Disordered" evidence="3">
    <location>
        <begin position="412"/>
        <end position="435"/>
    </location>
</feature>
<dbReference type="EMBL" id="VIIS01000220">
    <property type="protein sequence ID" value="KAF0311680.1"/>
    <property type="molecule type" value="Genomic_DNA"/>
</dbReference>
<dbReference type="SMART" id="SM00355">
    <property type="entry name" value="ZnF_C2H2"/>
    <property type="match status" value="6"/>
</dbReference>
<feature type="compositionally biased region" description="Basic and acidic residues" evidence="3">
    <location>
        <begin position="160"/>
        <end position="169"/>
    </location>
</feature>
<dbReference type="Pfam" id="PF00651">
    <property type="entry name" value="BTB"/>
    <property type="match status" value="1"/>
</dbReference>
<dbReference type="PROSITE" id="PS50097">
    <property type="entry name" value="BTB"/>
    <property type="match status" value="1"/>
</dbReference>
<keyword evidence="2" id="KW-0862">Zinc</keyword>
<dbReference type="GO" id="GO:0048513">
    <property type="term" value="P:animal organ development"/>
    <property type="evidence" value="ECO:0007669"/>
    <property type="project" value="UniProtKB-ARBA"/>
</dbReference>
<dbReference type="GO" id="GO:0006357">
    <property type="term" value="P:regulation of transcription by RNA polymerase II"/>
    <property type="evidence" value="ECO:0007669"/>
    <property type="project" value="TreeGrafter"/>
</dbReference>
<dbReference type="InterPro" id="IPR011333">
    <property type="entry name" value="SKP1/BTB/POZ_sf"/>
</dbReference>
<dbReference type="SUPFAM" id="SSF57667">
    <property type="entry name" value="beta-beta-alpha zinc fingers"/>
    <property type="match status" value="3"/>
</dbReference>
<dbReference type="OrthoDB" id="10261408at2759"/>
<feature type="compositionally biased region" description="Pro residues" evidence="3">
    <location>
        <begin position="243"/>
        <end position="252"/>
    </location>
</feature>
<dbReference type="Gene3D" id="3.30.160.60">
    <property type="entry name" value="Classic Zinc Finger"/>
    <property type="match status" value="3"/>
</dbReference>
<dbReference type="Proteomes" id="UP000440578">
    <property type="component" value="Unassembled WGS sequence"/>
</dbReference>
<dbReference type="Pfam" id="PF00096">
    <property type="entry name" value="zf-C2H2"/>
    <property type="match status" value="1"/>
</dbReference>
<feature type="compositionally biased region" description="Pro residues" evidence="3">
    <location>
        <begin position="173"/>
        <end position="182"/>
    </location>
</feature>
<dbReference type="GO" id="GO:0005634">
    <property type="term" value="C:nucleus"/>
    <property type="evidence" value="ECO:0007669"/>
    <property type="project" value="TreeGrafter"/>
</dbReference>
<dbReference type="InterPro" id="IPR051095">
    <property type="entry name" value="Dros_DevTransReg"/>
</dbReference>
<feature type="domain" description="C2H2-type" evidence="5">
    <location>
        <begin position="354"/>
        <end position="381"/>
    </location>
</feature>